<protein>
    <submittedName>
        <fullName evidence="1">Uncharacterized protein</fullName>
    </submittedName>
</protein>
<evidence type="ECO:0000313" key="2">
    <source>
        <dbReference type="Proteomes" id="UP000077051"/>
    </source>
</evidence>
<reference evidence="1 2" key="1">
    <citation type="submission" date="2015-06" db="EMBL/GenBank/DDBJ databases">
        <title>Expansion of signal transduction pathways in fungi by whole-genome duplication.</title>
        <authorList>
            <consortium name="DOE Joint Genome Institute"/>
            <person name="Corrochano L.M."/>
            <person name="Kuo A."/>
            <person name="Marcet-Houben M."/>
            <person name="Polaino S."/>
            <person name="Salamov A."/>
            <person name="Villalobos J.M."/>
            <person name="Alvarez M.I."/>
            <person name="Avalos J."/>
            <person name="Benito E.P."/>
            <person name="Benoit I."/>
            <person name="Burger G."/>
            <person name="Camino L.P."/>
            <person name="Canovas D."/>
            <person name="Cerda-Olmedo E."/>
            <person name="Cheng J.-F."/>
            <person name="Dominguez A."/>
            <person name="Elias M."/>
            <person name="Eslava A.P."/>
            <person name="Glaser F."/>
            <person name="Grimwood J."/>
            <person name="Gutierrez G."/>
            <person name="Heitman J."/>
            <person name="Henrissat B."/>
            <person name="Iturriaga E.A."/>
            <person name="Lang B.F."/>
            <person name="Lavin J.L."/>
            <person name="Lee S."/>
            <person name="Li W."/>
            <person name="Lindquist E."/>
            <person name="Lopez-Garcia S."/>
            <person name="Luque E.M."/>
            <person name="Marcos A.T."/>
            <person name="Martin J."/>
            <person name="Mccluskey K."/>
            <person name="Medina H.R."/>
            <person name="Miralles-Duran A."/>
            <person name="Miyazaki A."/>
            <person name="Munoz-Torres E."/>
            <person name="Oguiza J.A."/>
            <person name="Ohm R."/>
            <person name="Olmedo M."/>
            <person name="Orejas M."/>
            <person name="Ortiz-Castellanos L."/>
            <person name="Pisabarro A.G."/>
            <person name="Rodriguez-Romero J."/>
            <person name="Ruiz-Herrera J."/>
            <person name="Ruiz-Vazquez R."/>
            <person name="Sanz C."/>
            <person name="Schackwitz W."/>
            <person name="Schmutz J."/>
            <person name="Shahriari M."/>
            <person name="Shelest E."/>
            <person name="Silva-Franco F."/>
            <person name="Soanes D."/>
            <person name="Syed K."/>
            <person name="Tagua V.G."/>
            <person name="Talbot N.J."/>
            <person name="Thon M."/>
            <person name="De Vries R.P."/>
            <person name="Wiebenga A."/>
            <person name="Yadav J.S."/>
            <person name="Braun E.L."/>
            <person name="Baker S."/>
            <person name="Garre V."/>
            <person name="Horwitz B."/>
            <person name="Torres-Martinez S."/>
            <person name="Idnurm A."/>
            <person name="Herrera-Estrella A."/>
            <person name="Gabaldon T."/>
            <person name="Grigoriev I.V."/>
        </authorList>
    </citation>
    <scope>NUCLEOTIDE SEQUENCE [LARGE SCALE GENOMIC DNA]</scope>
    <source>
        <strain evidence="1 2">CBS 277.49</strain>
    </source>
</reference>
<gene>
    <name evidence="1" type="ORF">MUCCIDRAFT_31499</name>
</gene>
<accession>A0A168Q1V0</accession>
<dbReference type="STRING" id="747725.A0A168Q1V0"/>
<dbReference type="Proteomes" id="UP000077051">
    <property type="component" value="Unassembled WGS sequence"/>
</dbReference>
<evidence type="ECO:0000313" key="1">
    <source>
        <dbReference type="EMBL" id="OAD08564.1"/>
    </source>
</evidence>
<dbReference type="EMBL" id="AMYB01000001">
    <property type="protein sequence ID" value="OAD08564.1"/>
    <property type="molecule type" value="Genomic_DNA"/>
</dbReference>
<proteinExistence type="predicted"/>
<organism evidence="1 2">
    <name type="scientific">Mucor lusitanicus CBS 277.49</name>
    <dbReference type="NCBI Taxonomy" id="747725"/>
    <lineage>
        <taxon>Eukaryota</taxon>
        <taxon>Fungi</taxon>
        <taxon>Fungi incertae sedis</taxon>
        <taxon>Mucoromycota</taxon>
        <taxon>Mucoromycotina</taxon>
        <taxon>Mucoromycetes</taxon>
        <taxon>Mucorales</taxon>
        <taxon>Mucorineae</taxon>
        <taxon>Mucoraceae</taxon>
        <taxon>Mucor</taxon>
    </lineage>
</organism>
<comment type="caution">
    <text evidence="1">The sequence shown here is derived from an EMBL/GenBank/DDBJ whole genome shotgun (WGS) entry which is preliminary data.</text>
</comment>
<sequence length="170" mass="19037">MSIASELRVHTGSMNHSALTSKPPMEVLLEINKILLILGIQVENIGGYKLRCTRRSIHYSQDSHQNEVGDLLNHLSTKNDVPTMITEPIYGHPSIDRGEEIQFLVEICRFENLSGLFSVDIQHLAAVHDANLAGYQFIGQKLLGLLQNGNIIRNTNFSLMPKQNGESEHH</sequence>
<dbReference type="OrthoDB" id="193931at2759"/>
<dbReference type="AlphaFoldDB" id="A0A168Q1V0"/>
<keyword evidence="2" id="KW-1185">Reference proteome</keyword>
<dbReference type="VEuPathDB" id="FungiDB:MUCCIDRAFT_31499"/>
<name>A0A168Q1V0_MUCCL</name>
<dbReference type="Gene3D" id="3.30.310.80">
    <property type="entry name" value="Kinase associated domain 1, KA1"/>
    <property type="match status" value="1"/>
</dbReference>